<dbReference type="EMBL" id="HACA01004680">
    <property type="protein sequence ID" value="CDW22041.1"/>
    <property type="molecule type" value="Transcribed_RNA"/>
</dbReference>
<proteinExistence type="predicted"/>
<reference evidence="1" key="1">
    <citation type="submission" date="2014-05" db="EMBL/GenBank/DDBJ databases">
        <authorList>
            <person name="Chronopoulou M."/>
        </authorList>
    </citation>
    <scope>NUCLEOTIDE SEQUENCE</scope>
    <source>
        <tissue evidence="1">Whole organism</tissue>
    </source>
</reference>
<organism evidence="1">
    <name type="scientific">Lepeophtheirus salmonis</name>
    <name type="common">Salmon louse</name>
    <name type="synonym">Caligus salmonis</name>
    <dbReference type="NCBI Taxonomy" id="72036"/>
    <lineage>
        <taxon>Eukaryota</taxon>
        <taxon>Metazoa</taxon>
        <taxon>Ecdysozoa</taxon>
        <taxon>Arthropoda</taxon>
        <taxon>Crustacea</taxon>
        <taxon>Multicrustacea</taxon>
        <taxon>Hexanauplia</taxon>
        <taxon>Copepoda</taxon>
        <taxon>Siphonostomatoida</taxon>
        <taxon>Caligidae</taxon>
        <taxon>Lepeophtheirus</taxon>
    </lineage>
</organism>
<protein>
    <submittedName>
        <fullName evidence="1">Uncharacterized protein</fullName>
    </submittedName>
</protein>
<evidence type="ECO:0000313" key="1">
    <source>
        <dbReference type="EMBL" id="CDW22041.1"/>
    </source>
</evidence>
<name>A0A0K2T996_LEPSM</name>
<accession>A0A0K2T996</accession>
<sequence length="63" mass="7316">MNGCVFVKICLFPRAVGRIHQIEHFSNIASWTMISCVFCQNLFVFPRRSLRYIKLKILASPIT</sequence>
<dbReference type="AlphaFoldDB" id="A0A0K2T996"/>